<comment type="caution">
    <text evidence="2">The sequence shown here is derived from an EMBL/GenBank/DDBJ whole genome shotgun (WGS) entry which is preliminary data.</text>
</comment>
<reference evidence="2" key="1">
    <citation type="submission" date="2023-06" db="EMBL/GenBank/DDBJ databases">
        <title>Genome-scale phylogeny and comparative genomics of the fungal order Sordariales.</title>
        <authorList>
            <consortium name="Lawrence Berkeley National Laboratory"/>
            <person name="Hensen N."/>
            <person name="Bonometti L."/>
            <person name="Westerberg I."/>
            <person name="Brannstrom I.O."/>
            <person name="Guillou S."/>
            <person name="Cros-Aarteil S."/>
            <person name="Calhoun S."/>
            <person name="Haridas S."/>
            <person name="Kuo A."/>
            <person name="Mondo S."/>
            <person name="Pangilinan J."/>
            <person name="Riley R."/>
            <person name="Labutti K."/>
            <person name="Andreopoulos B."/>
            <person name="Lipzen A."/>
            <person name="Chen C."/>
            <person name="Yanf M."/>
            <person name="Daum C."/>
            <person name="Ng V."/>
            <person name="Clum A."/>
            <person name="Steindorff A."/>
            <person name="Ohm R."/>
            <person name="Martin F."/>
            <person name="Silar P."/>
            <person name="Natvig D."/>
            <person name="Lalanne C."/>
            <person name="Gautier V."/>
            <person name="Ament-Velasquez S.L."/>
            <person name="Kruys A."/>
            <person name="Hutchinson M.I."/>
            <person name="Powell A.J."/>
            <person name="Barry K."/>
            <person name="Miller A.N."/>
            <person name="Grigoriev I.V."/>
            <person name="Debuchy R."/>
            <person name="Gladieux P."/>
            <person name="Thoren M.H."/>
            <person name="Johannesson H."/>
        </authorList>
    </citation>
    <scope>NUCLEOTIDE SEQUENCE</scope>
    <source>
        <strain evidence="2">CBS 606.72</strain>
    </source>
</reference>
<feature type="region of interest" description="Disordered" evidence="1">
    <location>
        <begin position="198"/>
        <end position="223"/>
    </location>
</feature>
<dbReference type="Proteomes" id="UP001175000">
    <property type="component" value="Unassembled WGS sequence"/>
</dbReference>
<name>A0AA39WDN1_9PEZI</name>
<evidence type="ECO:0000313" key="3">
    <source>
        <dbReference type="Proteomes" id="UP001175000"/>
    </source>
</evidence>
<protein>
    <submittedName>
        <fullName evidence="2">Uncharacterized protein</fullName>
    </submittedName>
</protein>
<feature type="region of interest" description="Disordered" evidence="1">
    <location>
        <begin position="85"/>
        <end position="108"/>
    </location>
</feature>
<evidence type="ECO:0000256" key="1">
    <source>
        <dbReference type="SAM" id="MobiDB-lite"/>
    </source>
</evidence>
<keyword evidence="3" id="KW-1185">Reference proteome</keyword>
<sequence>MAEAAAAPYLGRLLASRWLKVRVTPLPVALAERRAILHALKQQAEIEHFKQSQDDHVFQIQTADPSGADKLCNISPLELEYRPDEHRDGLGPIPPPNPAKSTSEAQQRRTFRLHISPSKYPHATATREHGLHGPWPNERSPFEVGKIKQDSLVLNALGLSVPESVDAFKGLRDWDTYSEVPPFDAGYVSMKTKRLHDRSRKNGFSGHRTVGTKSPMRGLADRC</sequence>
<gene>
    <name evidence="2" type="ORF">B0T14DRAFT_569510</name>
</gene>
<accession>A0AA39WDN1</accession>
<dbReference type="AlphaFoldDB" id="A0AA39WDN1"/>
<organism evidence="2 3">
    <name type="scientific">Immersiella caudata</name>
    <dbReference type="NCBI Taxonomy" id="314043"/>
    <lineage>
        <taxon>Eukaryota</taxon>
        <taxon>Fungi</taxon>
        <taxon>Dikarya</taxon>
        <taxon>Ascomycota</taxon>
        <taxon>Pezizomycotina</taxon>
        <taxon>Sordariomycetes</taxon>
        <taxon>Sordariomycetidae</taxon>
        <taxon>Sordariales</taxon>
        <taxon>Lasiosphaeriaceae</taxon>
        <taxon>Immersiella</taxon>
    </lineage>
</organism>
<dbReference type="EMBL" id="JAULSU010000006">
    <property type="protein sequence ID" value="KAK0613467.1"/>
    <property type="molecule type" value="Genomic_DNA"/>
</dbReference>
<proteinExistence type="predicted"/>
<evidence type="ECO:0000313" key="2">
    <source>
        <dbReference type="EMBL" id="KAK0613467.1"/>
    </source>
</evidence>